<evidence type="ECO:0000259" key="6">
    <source>
        <dbReference type="Pfam" id="PF14237"/>
    </source>
</evidence>
<feature type="domain" description="GYF" evidence="6">
    <location>
        <begin position="4"/>
        <end position="54"/>
    </location>
</feature>
<dbReference type="PANTHER" id="PTHR14948">
    <property type="entry name" value="NG5"/>
    <property type="match status" value="1"/>
</dbReference>
<dbReference type="GO" id="GO:0016020">
    <property type="term" value="C:membrane"/>
    <property type="evidence" value="ECO:0007669"/>
    <property type="project" value="UniProtKB-SubCell"/>
</dbReference>
<dbReference type="eggNOG" id="COG4640">
    <property type="taxonomic scope" value="Bacteria"/>
</dbReference>
<dbReference type="OrthoDB" id="9815705at2"/>
<organism evidence="7 8">
    <name type="scientific">Pseudoxanthomonas suwonensis (strain 11-1)</name>
    <dbReference type="NCBI Taxonomy" id="743721"/>
    <lineage>
        <taxon>Bacteria</taxon>
        <taxon>Pseudomonadati</taxon>
        <taxon>Pseudomonadota</taxon>
        <taxon>Gammaproteobacteria</taxon>
        <taxon>Lysobacterales</taxon>
        <taxon>Lysobacteraceae</taxon>
        <taxon>Pseudoxanthomonas</taxon>
    </lineage>
</organism>
<dbReference type="InterPro" id="IPR025640">
    <property type="entry name" value="GYF_2"/>
</dbReference>
<keyword evidence="4 5" id="KW-0472">Membrane</keyword>
<dbReference type="Pfam" id="PF04505">
    <property type="entry name" value="CD225"/>
    <property type="match status" value="1"/>
</dbReference>
<dbReference type="InterPro" id="IPR007593">
    <property type="entry name" value="CD225/Dispanin_fam"/>
</dbReference>
<accession>E6WPB7</accession>
<dbReference type="KEGG" id="psu:Psesu_0228"/>
<evidence type="ECO:0000256" key="4">
    <source>
        <dbReference type="ARBA" id="ARBA00023136"/>
    </source>
</evidence>
<proteinExistence type="predicted"/>
<sequence length="168" mass="17786">MDSWYYATAGGQGQGQGPVPASQLRELHARRVIGQDTLLWRDGMAEWQPLAEVAAEIGLPGSTPPLPAPGPYAAPQAAPAAPPAYAAPAVPPVETHLVWAILTTLFCCWPFGVVAIVYACKVDRRRAEGDLAGALHASRMARMWATWSALVVVIGLAAFMFIGLLGNV</sequence>
<evidence type="ECO:0000256" key="1">
    <source>
        <dbReference type="ARBA" id="ARBA00004370"/>
    </source>
</evidence>
<dbReference type="EMBL" id="CP002446">
    <property type="protein sequence ID" value="ADV26090.1"/>
    <property type="molecule type" value="Genomic_DNA"/>
</dbReference>
<keyword evidence="8" id="KW-1185">Reference proteome</keyword>
<keyword evidence="2 5" id="KW-0812">Transmembrane</keyword>
<evidence type="ECO:0000256" key="2">
    <source>
        <dbReference type="ARBA" id="ARBA00022692"/>
    </source>
</evidence>
<dbReference type="Pfam" id="PF14237">
    <property type="entry name" value="GYF_2"/>
    <property type="match status" value="1"/>
</dbReference>
<name>E6WPB7_PSEUU</name>
<reference evidence="7 8" key="1">
    <citation type="submission" date="2011-01" db="EMBL/GenBank/DDBJ databases">
        <title>Complete sequence of Pseudoxanthomonas suwonensis 11-1.</title>
        <authorList>
            <consortium name="US DOE Joint Genome Institute"/>
            <person name="Lucas S."/>
            <person name="Copeland A."/>
            <person name="Lapidus A."/>
            <person name="Cheng J.-F."/>
            <person name="Goodwin L."/>
            <person name="Pitluck S."/>
            <person name="Teshima H."/>
            <person name="Detter J.C."/>
            <person name="Han C."/>
            <person name="Tapia R."/>
            <person name="Land M."/>
            <person name="Hauser L."/>
            <person name="Kyrpides N."/>
            <person name="Ivanova N."/>
            <person name="Ovchinnikova G."/>
            <person name="Siebers A.K."/>
            <person name="Allgaier M."/>
            <person name="Thelen M.P."/>
            <person name="Hugenholtz P."/>
            <person name="Gladden J."/>
            <person name="Woyke T."/>
        </authorList>
    </citation>
    <scope>NUCLEOTIDE SEQUENCE [LARGE SCALE GENOMIC DNA]</scope>
    <source>
        <strain evidence="8">11-1</strain>
    </source>
</reference>
<dbReference type="STRING" id="743721.Psesu_0228"/>
<evidence type="ECO:0000256" key="5">
    <source>
        <dbReference type="SAM" id="Phobius"/>
    </source>
</evidence>
<feature type="transmembrane region" description="Helical" evidence="5">
    <location>
        <begin position="97"/>
        <end position="120"/>
    </location>
</feature>
<keyword evidence="3 5" id="KW-1133">Transmembrane helix</keyword>
<dbReference type="InterPro" id="IPR051423">
    <property type="entry name" value="CD225/Dispanin"/>
</dbReference>
<dbReference type="HOGENOM" id="CLU_125968_0_0_6"/>
<evidence type="ECO:0000313" key="7">
    <source>
        <dbReference type="EMBL" id="ADV26090.1"/>
    </source>
</evidence>
<gene>
    <name evidence="7" type="ordered locus">Psesu_0228</name>
</gene>
<feature type="transmembrane region" description="Helical" evidence="5">
    <location>
        <begin position="141"/>
        <end position="165"/>
    </location>
</feature>
<dbReference type="Proteomes" id="UP000008632">
    <property type="component" value="Chromosome"/>
</dbReference>
<dbReference type="eggNOG" id="COG1714">
    <property type="taxonomic scope" value="Bacteria"/>
</dbReference>
<protein>
    <submittedName>
        <fullName evidence="7">Interferon-induced transmembrane protein</fullName>
    </submittedName>
</protein>
<evidence type="ECO:0000313" key="8">
    <source>
        <dbReference type="Proteomes" id="UP000008632"/>
    </source>
</evidence>
<dbReference type="AlphaFoldDB" id="E6WPB7"/>
<evidence type="ECO:0000256" key="3">
    <source>
        <dbReference type="ARBA" id="ARBA00022989"/>
    </source>
</evidence>
<comment type="subcellular location">
    <subcellularLocation>
        <location evidence="1">Membrane</location>
    </subcellularLocation>
</comment>
<dbReference type="PANTHER" id="PTHR14948:SF25">
    <property type="entry name" value="DUF4190 DOMAIN-CONTAINING PROTEIN"/>
    <property type="match status" value="1"/>
</dbReference>